<dbReference type="PANTHER" id="PTHR36852:SF1">
    <property type="entry name" value="PROTEIN GVPL 2"/>
    <property type="match status" value="1"/>
</dbReference>
<name>A0ABP3GDP7_9ACTN</name>
<evidence type="ECO:0000256" key="3">
    <source>
        <dbReference type="ARBA" id="ARBA00035643"/>
    </source>
</evidence>
<comment type="subcellular location">
    <subcellularLocation>
        <location evidence="2">Gas vesicle</location>
    </subcellularLocation>
</comment>
<dbReference type="Pfam" id="PF06386">
    <property type="entry name" value="GvpL_GvpF"/>
    <property type="match status" value="1"/>
</dbReference>
<evidence type="ECO:0000313" key="5">
    <source>
        <dbReference type="Proteomes" id="UP001501822"/>
    </source>
</evidence>
<dbReference type="EMBL" id="BAAABM010000029">
    <property type="protein sequence ID" value="GAA0342950.1"/>
    <property type="molecule type" value="Genomic_DNA"/>
</dbReference>
<sequence>MTDTVTYLYAIARDAGAPLPPGLTGLLGTPVRTVAAAGLVAYVGTVPLAQFGEAALRRNLEDLTWLEATARAHHQVVEAVAETGPVAPVRLVTVYRADEQIGRLLRDRAEEFTEVLARVAGRREWGVKVYAAPRHAEPDDTGAGEAPEGAFGRPGTAYLKRRRTSLRTREEAWRRAASRAERIDSVLTGIAVARRHHRAQDPQLSGRDDWMVLNGAYLVDDERGEEFAAAVAALRDPELDVQLTGPWAPYSFTISEPGAGGAA</sequence>
<comment type="caution">
    <text evidence="4">The sequence shown here is derived from an EMBL/GenBank/DDBJ whole genome shotgun (WGS) entry which is preliminary data.</text>
</comment>
<gene>
    <name evidence="4" type="ORF">GCM10010151_35680</name>
</gene>
<dbReference type="Proteomes" id="UP001501822">
    <property type="component" value="Unassembled WGS sequence"/>
</dbReference>
<evidence type="ECO:0000256" key="2">
    <source>
        <dbReference type="ARBA" id="ARBA00035108"/>
    </source>
</evidence>
<keyword evidence="1" id="KW-0304">Gas vesicle</keyword>
<proteinExistence type="inferred from homology"/>
<evidence type="ECO:0000313" key="4">
    <source>
        <dbReference type="EMBL" id="GAA0342950.1"/>
    </source>
</evidence>
<accession>A0ABP3GDP7</accession>
<keyword evidence="5" id="KW-1185">Reference proteome</keyword>
<dbReference type="InterPro" id="IPR009430">
    <property type="entry name" value="GvpL/GvpF"/>
</dbReference>
<dbReference type="PANTHER" id="PTHR36852">
    <property type="entry name" value="PROTEIN GVPL 2"/>
    <property type="match status" value="1"/>
</dbReference>
<dbReference type="RefSeq" id="WP_252798787.1">
    <property type="nucleotide sequence ID" value="NZ_BAAABM010000029.1"/>
</dbReference>
<comment type="similarity">
    <text evidence="3">Belongs to the gas vesicle GvpF/GvpL family.</text>
</comment>
<protein>
    <submittedName>
        <fullName evidence="4">GvpL/GvpF family gas vesicle protein</fullName>
    </submittedName>
</protein>
<evidence type="ECO:0000256" key="1">
    <source>
        <dbReference type="ARBA" id="ARBA00022987"/>
    </source>
</evidence>
<organism evidence="4 5">
    <name type="scientific">Actinoallomurus spadix</name>
    <dbReference type="NCBI Taxonomy" id="79912"/>
    <lineage>
        <taxon>Bacteria</taxon>
        <taxon>Bacillati</taxon>
        <taxon>Actinomycetota</taxon>
        <taxon>Actinomycetes</taxon>
        <taxon>Streptosporangiales</taxon>
        <taxon>Thermomonosporaceae</taxon>
        <taxon>Actinoallomurus</taxon>
    </lineage>
</organism>
<reference evidence="5" key="1">
    <citation type="journal article" date="2019" name="Int. J. Syst. Evol. Microbiol.">
        <title>The Global Catalogue of Microorganisms (GCM) 10K type strain sequencing project: providing services to taxonomists for standard genome sequencing and annotation.</title>
        <authorList>
            <consortium name="The Broad Institute Genomics Platform"/>
            <consortium name="The Broad Institute Genome Sequencing Center for Infectious Disease"/>
            <person name="Wu L."/>
            <person name="Ma J."/>
        </authorList>
    </citation>
    <scope>NUCLEOTIDE SEQUENCE [LARGE SCALE GENOMIC DNA]</scope>
    <source>
        <strain evidence="5">JCM 3146</strain>
    </source>
</reference>